<dbReference type="InterPro" id="IPR002156">
    <property type="entry name" value="RNaseH_domain"/>
</dbReference>
<dbReference type="PANTHER" id="PTHR47074">
    <property type="entry name" value="BNAC02G40300D PROTEIN"/>
    <property type="match status" value="1"/>
</dbReference>
<name>A0A9W3C3Q4_RAPSA</name>
<dbReference type="KEGG" id="rsz:130497268"/>
<dbReference type="InterPro" id="IPR012337">
    <property type="entry name" value="RNaseH-like_sf"/>
</dbReference>
<dbReference type="SUPFAM" id="SSF53098">
    <property type="entry name" value="Ribonuclease H-like"/>
    <property type="match status" value="1"/>
</dbReference>
<organism evidence="2 3">
    <name type="scientific">Raphanus sativus</name>
    <name type="common">Radish</name>
    <name type="synonym">Raphanus raphanistrum var. sativus</name>
    <dbReference type="NCBI Taxonomy" id="3726"/>
    <lineage>
        <taxon>Eukaryota</taxon>
        <taxon>Viridiplantae</taxon>
        <taxon>Streptophyta</taxon>
        <taxon>Embryophyta</taxon>
        <taxon>Tracheophyta</taxon>
        <taxon>Spermatophyta</taxon>
        <taxon>Magnoliopsida</taxon>
        <taxon>eudicotyledons</taxon>
        <taxon>Gunneridae</taxon>
        <taxon>Pentapetalae</taxon>
        <taxon>rosids</taxon>
        <taxon>malvids</taxon>
        <taxon>Brassicales</taxon>
        <taxon>Brassicaceae</taxon>
        <taxon>Brassiceae</taxon>
        <taxon>Raphanus</taxon>
    </lineage>
</organism>
<reference evidence="3" key="2">
    <citation type="submission" date="2025-08" db="UniProtKB">
        <authorList>
            <consortium name="RefSeq"/>
        </authorList>
    </citation>
    <scope>IDENTIFICATION</scope>
    <source>
        <tissue evidence="3">Leaf</tissue>
    </source>
</reference>
<dbReference type="RefSeq" id="XP_056846116.1">
    <property type="nucleotide sequence ID" value="XM_056990136.1"/>
</dbReference>
<dbReference type="Proteomes" id="UP000504610">
    <property type="component" value="Chromosome 1"/>
</dbReference>
<evidence type="ECO:0000313" key="2">
    <source>
        <dbReference type="Proteomes" id="UP000504610"/>
    </source>
</evidence>
<feature type="domain" description="RNase H type-1" evidence="1">
    <location>
        <begin position="138"/>
        <end position="217"/>
    </location>
</feature>
<dbReference type="Gene3D" id="3.30.420.10">
    <property type="entry name" value="Ribonuclease H-like superfamily/Ribonuclease H"/>
    <property type="match status" value="1"/>
</dbReference>
<dbReference type="Pfam" id="PF13456">
    <property type="entry name" value="RVT_3"/>
    <property type="match status" value="1"/>
</dbReference>
<sequence length="222" mass="25727">MCSRCDGEAESVNHLLFQCHYARRAWTVANIHIPPSGKWSNSLFANLYWVLNLKQEYPKEEVDEGFVPVLLWRLWKNRNEFLFRGKDYDADSTVRKVWEDVEEWRNREEVKNEEVKTPTTVVPDRKWNSPLPLSLKCNTDGSWSKETENGGVGWVLRDPQGTLVWAGARKLPVVRSVIEVETEAIRCAIQTLAGFGYRKVIVETDSLILTKMLNGEEEFWPV</sequence>
<dbReference type="CDD" id="cd06222">
    <property type="entry name" value="RNase_H_like"/>
    <property type="match status" value="1"/>
</dbReference>
<keyword evidence="2" id="KW-1185">Reference proteome</keyword>
<proteinExistence type="predicted"/>
<dbReference type="InterPro" id="IPR044730">
    <property type="entry name" value="RNase_H-like_dom_plant"/>
</dbReference>
<dbReference type="PANTHER" id="PTHR47074:SF48">
    <property type="entry name" value="POLYNUCLEOTIDYL TRANSFERASE, RIBONUCLEASE H-LIKE SUPERFAMILY PROTEIN"/>
    <property type="match status" value="1"/>
</dbReference>
<evidence type="ECO:0000313" key="3">
    <source>
        <dbReference type="RefSeq" id="XP_056846116.1"/>
    </source>
</evidence>
<reference evidence="2" key="1">
    <citation type="journal article" date="2019" name="Database">
        <title>The radish genome database (RadishGD): an integrated information resource for radish genomics.</title>
        <authorList>
            <person name="Yu H.J."/>
            <person name="Baek S."/>
            <person name="Lee Y.J."/>
            <person name="Cho A."/>
            <person name="Mun J.H."/>
        </authorList>
    </citation>
    <scope>NUCLEOTIDE SEQUENCE [LARGE SCALE GENOMIC DNA]</scope>
    <source>
        <strain evidence="2">cv. WK10039</strain>
    </source>
</reference>
<dbReference type="AlphaFoldDB" id="A0A9W3C3Q4"/>
<protein>
    <submittedName>
        <fullName evidence="3">Uncharacterized protein LOC130497268</fullName>
    </submittedName>
</protein>
<dbReference type="InterPro" id="IPR052929">
    <property type="entry name" value="RNase_H-like_EbsB-rel"/>
</dbReference>
<evidence type="ECO:0000259" key="1">
    <source>
        <dbReference type="Pfam" id="PF13456"/>
    </source>
</evidence>
<accession>A0A9W3C3Q4</accession>
<dbReference type="GeneID" id="130497268"/>
<gene>
    <name evidence="3" type="primary">LOC130497268</name>
</gene>
<dbReference type="InterPro" id="IPR036397">
    <property type="entry name" value="RNaseH_sf"/>
</dbReference>
<dbReference type="OrthoDB" id="1733298at2759"/>
<dbReference type="GO" id="GO:0004523">
    <property type="term" value="F:RNA-DNA hybrid ribonuclease activity"/>
    <property type="evidence" value="ECO:0007669"/>
    <property type="project" value="InterPro"/>
</dbReference>
<dbReference type="GO" id="GO:0003676">
    <property type="term" value="F:nucleic acid binding"/>
    <property type="evidence" value="ECO:0007669"/>
    <property type="project" value="InterPro"/>
</dbReference>